<protein>
    <submittedName>
        <fullName evidence="3">Tripartite tricarboxylate transporter TctB family protein</fullName>
    </submittedName>
</protein>
<evidence type="ECO:0000313" key="3">
    <source>
        <dbReference type="EMBL" id="PXW33195.1"/>
    </source>
</evidence>
<evidence type="ECO:0000256" key="1">
    <source>
        <dbReference type="SAM" id="Phobius"/>
    </source>
</evidence>
<organism evidence="3 4">
    <name type="scientific">Klebsiella oxytoca</name>
    <dbReference type="NCBI Taxonomy" id="571"/>
    <lineage>
        <taxon>Bacteria</taxon>
        <taxon>Pseudomonadati</taxon>
        <taxon>Pseudomonadota</taxon>
        <taxon>Gammaproteobacteria</taxon>
        <taxon>Enterobacterales</taxon>
        <taxon>Enterobacteriaceae</taxon>
        <taxon>Klebsiella/Raoultella group</taxon>
        <taxon>Klebsiella</taxon>
    </lineage>
</organism>
<feature type="transmembrane region" description="Helical" evidence="1">
    <location>
        <begin position="59"/>
        <end position="77"/>
    </location>
</feature>
<evidence type="ECO:0000259" key="2">
    <source>
        <dbReference type="Pfam" id="PF07331"/>
    </source>
</evidence>
<comment type="caution">
    <text evidence="3">The sequence shown here is derived from an EMBL/GenBank/DDBJ whole genome shotgun (WGS) entry which is preliminary data.</text>
</comment>
<proteinExistence type="predicted"/>
<name>A0A318F4N0_KLEOX</name>
<dbReference type="AlphaFoldDB" id="A0A318F4N0"/>
<feature type="domain" description="DUF1468" evidence="2">
    <location>
        <begin position="24"/>
        <end position="160"/>
    </location>
</feature>
<sequence length="166" mass="17829">MSIKAESPSLTVPHRRLSPVVMSVGVLLCVIACAVIVTAHNFPATAIETDIGAGAFPRFYAGALIVLAVLLVASDWLTNHADDVHHEPSHYGRVAAGVGIVAGYIVLLSFVGYLIATPLFLMALMIIMNLRRLWLTLTLAIAITLILWLLFSMALQVPLPVGSLFE</sequence>
<feature type="transmembrane region" description="Helical" evidence="1">
    <location>
        <begin position="97"/>
        <end position="121"/>
    </location>
</feature>
<dbReference type="InterPro" id="IPR009936">
    <property type="entry name" value="DUF1468"/>
</dbReference>
<gene>
    <name evidence="3" type="ORF">DET57_14023</name>
</gene>
<dbReference type="Pfam" id="PF07331">
    <property type="entry name" value="TctB"/>
    <property type="match status" value="1"/>
</dbReference>
<dbReference type="EMBL" id="QJJG01000040">
    <property type="protein sequence ID" value="PXW33195.1"/>
    <property type="molecule type" value="Genomic_DNA"/>
</dbReference>
<keyword evidence="1" id="KW-0812">Transmembrane</keyword>
<keyword evidence="1" id="KW-0472">Membrane</keyword>
<accession>A0A318F4N0</accession>
<dbReference type="Proteomes" id="UP000247485">
    <property type="component" value="Unassembled WGS sequence"/>
</dbReference>
<reference evidence="3 4" key="1">
    <citation type="submission" date="2018-05" db="EMBL/GenBank/DDBJ databases">
        <title>Freshwater and sediment microbial communities from various areas in North America, analyzing microbe dynamics in response to fracking.</title>
        <authorList>
            <person name="Lamendella R."/>
        </authorList>
    </citation>
    <scope>NUCLEOTIDE SEQUENCE [LARGE SCALE GENOMIC DNA]</scope>
    <source>
        <strain evidence="3 4">67</strain>
    </source>
</reference>
<feature type="transmembrane region" description="Helical" evidence="1">
    <location>
        <begin position="133"/>
        <end position="155"/>
    </location>
</feature>
<dbReference type="RefSeq" id="WP_227015970.1">
    <property type="nucleotide sequence ID" value="NZ_QJJG01000040.1"/>
</dbReference>
<evidence type="ECO:0000313" key="4">
    <source>
        <dbReference type="Proteomes" id="UP000247485"/>
    </source>
</evidence>
<keyword evidence="1" id="KW-1133">Transmembrane helix</keyword>
<feature type="transmembrane region" description="Helical" evidence="1">
    <location>
        <begin position="20"/>
        <end position="39"/>
    </location>
</feature>